<organism evidence="2 3">
    <name type="scientific">Arctia plantaginis</name>
    <name type="common">Wood tiger moth</name>
    <name type="synonym">Phalaena plantaginis</name>
    <dbReference type="NCBI Taxonomy" id="874455"/>
    <lineage>
        <taxon>Eukaryota</taxon>
        <taxon>Metazoa</taxon>
        <taxon>Ecdysozoa</taxon>
        <taxon>Arthropoda</taxon>
        <taxon>Hexapoda</taxon>
        <taxon>Insecta</taxon>
        <taxon>Pterygota</taxon>
        <taxon>Neoptera</taxon>
        <taxon>Endopterygota</taxon>
        <taxon>Lepidoptera</taxon>
        <taxon>Glossata</taxon>
        <taxon>Ditrysia</taxon>
        <taxon>Noctuoidea</taxon>
        <taxon>Erebidae</taxon>
        <taxon>Arctiinae</taxon>
        <taxon>Arctia</taxon>
    </lineage>
</organism>
<dbReference type="AlphaFoldDB" id="A0A8S1A0T6"/>
<reference evidence="2 3" key="1">
    <citation type="submission" date="2020-04" db="EMBL/GenBank/DDBJ databases">
        <authorList>
            <person name="Wallbank WR R."/>
            <person name="Pardo Diaz C."/>
            <person name="Kozak K."/>
            <person name="Martin S."/>
            <person name="Jiggins C."/>
            <person name="Moest M."/>
            <person name="Warren A I."/>
            <person name="Byers J.R.P. K."/>
            <person name="Montejo-Kovacevich G."/>
            <person name="Yen C E."/>
        </authorList>
    </citation>
    <scope>NUCLEOTIDE SEQUENCE [LARGE SCALE GENOMIC DNA]</scope>
</reference>
<evidence type="ECO:0000256" key="1">
    <source>
        <dbReference type="SAM" id="SignalP"/>
    </source>
</evidence>
<comment type="caution">
    <text evidence="2">The sequence shown here is derived from an EMBL/GenBank/DDBJ whole genome shotgun (WGS) entry which is preliminary data.</text>
</comment>
<name>A0A8S1A0T6_ARCPL</name>
<dbReference type="OrthoDB" id="7386281at2759"/>
<sequence>MLQFLILCVSFQSALLSTVYHNHYLNLQNGVTKDTSEKILDTPRKIEKEPLFKDNVIAKAAILNIKSLGNINTNGINERDLKITPNSLNKLTLNSPKKYLRRNVSFEIESKRRKRSVNDTSENVTTNITLNITQNNVTAPLNSSVIAEDIIVDSNRYNDSGNELTLDDKLPTSLANSSLSKDVELNLRRSYHEKDELRNEIENIIRGIKQKVLPLTNVKKALGDNYSYRIGYVIANIDTLYNQLGKIKVEMNFQDEYSLKKLFERMKMTDNVISNLLEILTSYLTFKKASSP</sequence>
<dbReference type="EMBL" id="CADEBC010000497">
    <property type="protein sequence ID" value="CAB3238167.1"/>
    <property type="molecule type" value="Genomic_DNA"/>
</dbReference>
<protein>
    <submittedName>
        <fullName evidence="2">Uncharacterized protein</fullName>
    </submittedName>
</protein>
<keyword evidence="1" id="KW-0732">Signal</keyword>
<proteinExistence type="predicted"/>
<gene>
    <name evidence="2" type="ORF">APLA_LOCUS7325</name>
</gene>
<dbReference type="Proteomes" id="UP000494106">
    <property type="component" value="Unassembled WGS sequence"/>
</dbReference>
<keyword evidence="3" id="KW-1185">Reference proteome</keyword>
<feature type="chain" id="PRO_5035919589" evidence="1">
    <location>
        <begin position="17"/>
        <end position="292"/>
    </location>
</feature>
<feature type="signal peptide" evidence="1">
    <location>
        <begin position="1"/>
        <end position="16"/>
    </location>
</feature>
<evidence type="ECO:0000313" key="2">
    <source>
        <dbReference type="EMBL" id="CAB3238167.1"/>
    </source>
</evidence>
<accession>A0A8S1A0T6</accession>
<evidence type="ECO:0000313" key="3">
    <source>
        <dbReference type="Proteomes" id="UP000494106"/>
    </source>
</evidence>